<comment type="caution">
    <text evidence="1">The sequence shown here is derived from an EMBL/GenBank/DDBJ whole genome shotgun (WGS) entry which is preliminary data.</text>
</comment>
<proteinExistence type="predicted"/>
<gene>
    <name evidence="1" type="ORF">ACFQJ4_04515</name>
</gene>
<reference evidence="1 2" key="1">
    <citation type="journal article" date="2019" name="Int. J. Syst. Evol. Microbiol.">
        <title>The Global Catalogue of Microorganisms (GCM) 10K type strain sequencing project: providing services to taxonomists for standard genome sequencing and annotation.</title>
        <authorList>
            <consortium name="The Broad Institute Genomics Platform"/>
            <consortium name="The Broad Institute Genome Sequencing Center for Infectious Disease"/>
            <person name="Wu L."/>
            <person name="Ma J."/>
        </authorList>
    </citation>
    <scope>NUCLEOTIDE SEQUENCE [LARGE SCALE GENOMIC DNA]</scope>
    <source>
        <strain evidence="1 2">DT85</strain>
    </source>
</reference>
<dbReference type="Proteomes" id="UP001596398">
    <property type="component" value="Unassembled WGS sequence"/>
</dbReference>
<dbReference type="InterPro" id="IPR029055">
    <property type="entry name" value="Ntn_hydrolases_N"/>
</dbReference>
<dbReference type="SUPFAM" id="SSF56235">
    <property type="entry name" value="N-terminal nucleophile aminohydrolases (Ntn hydrolases)"/>
    <property type="match status" value="1"/>
</dbReference>
<dbReference type="RefSeq" id="WP_276235583.1">
    <property type="nucleotide sequence ID" value="NZ_CP119802.1"/>
</dbReference>
<sequence length="235" mass="25352">MTFSICVRETYEGEDGEEHTRYGVAVTTRLAAVGTLCPFANEHGAVATQSLVNVELGEKGVEYLADGLAVEDALSALLNADDGKQSRQLHGVDAEGTFAFSGDECMGWYGHVEREGFTVAGNLLTGESVVEATADAFEDADDDLPLAERLVDALAAGQAEGGDKREDLEVQSAALKVTTTEDREMTPYYNDLRVDASKEPVADLRETYELAGESFDAAVAKYEEEYENDEIDGDE</sequence>
<accession>A0ABD5ZMA7</accession>
<dbReference type="Gene3D" id="3.60.20.10">
    <property type="entry name" value="Glutamine Phosphoribosylpyrophosphate, subunit 1, domain 1"/>
    <property type="match status" value="1"/>
</dbReference>
<protein>
    <submittedName>
        <fullName evidence="1">DUF1028 domain-containing protein</fullName>
    </submittedName>
</protein>
<dbReference type="GeneID" id="79266246"/>
<dbReference type="InterPro" id="IPR010430">
    <property type="entry name" value="DUF1028"/>
</dbReference>
<keyword evidence="2" id="KW-1185">Reference proteome</keyword>
<dbReference type="EMBL" id="JBHTAP010000001">
    <property type="protein sequence ID" value="MFC7234578.1"/>
    <property type="molecule type" value="Genomic_DNA"/>
</dbReference>
<evidence type="ECO:0000313" key="2">
    <source>
        <dbReference type="Proteomes" id="UP001596398"/>
    </source>
</evidence>
<dbReference type="Pfam" id="PF06267">
    <property type="entry name" value="DUF1028"/>
    <property type="match status" value="1"/>
</dbReference>
<dbReference type="PANTHER" id="PTHR39328:SF1">
    <property type="entry name" value="BLL2871 PROTEIN"/>
    <property type="match status" value="1"/>
</dbReference>
<evidence type="ECO:0000313" key="1">
    <source>
        <dbReference type="EMBL" id="MFC7234578.1"/>
    </source>
</evidence>
<dbReference type="AlphaFoldDB" id="A0ABD5ZMA7"/>
<name>A0ABD5ZMA7_9EURY</name>
<organism evidence="1 2">
    <name type="scientific">Halosegnis marinus</name>
    <dbReference type="NCBI Taxonomy" id="3034023"/>
    <lineage>
        <taxon>Archaea</taxon>
        <taxon>Methanobacteriati</taxon>
        <taxon>Methanobacteriota</taxon>
        <taxon>Stenosarchaea group</taxon>
        <taxon>Halobacteria</taxon>
        <taxon>Halobacteriales</taxon>
        <taxon>Natronomonadaceae</taxon>
        <taxon>Halosegnis</taxon>
    </lineage>
</organism>
<dbReference type="PANTHER" id="PTHR39328">
    <property type="entry name" value="BLL2871 PROTEIN"/>
    <property type="match status" value="1"/>
</dbReference>